<name>A0A9W9AEQ9_9AGAR</name>
<protein>
    <recommendedName>
        <fullName evidence="3">Helitron helicase-like domain-containing protein</fullName>
    </recommendedName>
</protein>
<accession>A0A9W9AEQ9</accession>
<dbReference type="PANTHER" id="PTHR45786:SF74">
    <property type="entry name" value="ATP-DEPENDENT DNA HELICASE"/>
    <property type="match status" value="1"/>
</dbReference>
<dbReference type="EMBL" id="JAOTPV010000006">
    <property type="protein sequence ID" value="KAJ4481103.1"/>
    <property type="molecule type" value="Genomic_DNA"/>
</dbReference>
<dbReference type="PANTHER" id="PTHR45786">
    <property type="entry name" value="DNA BINDING PROTEIN-LIKE"/>
    <property type="match status" value="1"/>
</dbReference>
<sequence>MPSADEVAVVLPGPGTATDHRDIILQCKEGPLKRIYETNPAYAPLHYVLLFPRGELGWHLNIKYADRPNGPA</sequence>
<dbReference type="AlphaFoldDB" id="A0A9W9AEQ9"/>
<keyword evidence="2" id="KW-1185">Reference proteome</keyword>
<evidence type="ECO:0000313" key="2">
    <source>
        <dbReference type="Proteomes" id="UP001150266"/>
    </source>
</evidence>
<evidence type="ECO:0008006" key="3">
    <source>
        <dbReference type="Google" id="ProtNLM"/>
    </source>
</evidence>
<comment type="caution">
    <text evidence="1">The sequence shown here is derived from an EMBL/GenBank/DDBJ whole genome shotgun (WGS) entry which is preliminary data.</text>
</comment>
<organism evidence="1 2">
    <name type="scientific">Lentinula aciculospora</name>
    <dbReference type="NCBI Taxonomy" id="153920"/>
    <lineage>
        <taxon>Eukaryota</taxon>
        <taxon>Fungi</taxon>
        <taxon>Dikarya</taxon>
        <taxon>Basidiomycota</taxon>
        <taxon>Agaricomycotina</taxon>
        <taxon>Agaricomycetes</taxon>
        <taxon>Agaricomycetidae</taxon>
        <taxon>Agaricales</taxon>
        <taxon>Marasmiineae</taxon>
        <taxon>Omphalotaceae</taxon>
        <taxon>Lentinula</taxon>
    </lineage>
</organism>
<dbReference type="Proteomes" id="UP001150266">
    <property type="component" value="Unassembled WGS sequence"/>
</dbReference>
<dbReference type="OrthoDB" id="3366231at2759"/>
<feature type="non-terminal residue" evidence="1">
    <location>
        <position position="1"/>
    </location>
</feature>
<reference evidence="1" key="1">
    <citation type="submission" date="2022-08" db="EMBL/GenBank/DDBJ databases">
        <title>A Global Phylogenomic Analysis of the Shiitake Genus Lentinula.</title>
        <authorList>
            <consortium name="DOE Joint Genome Institute"/>
            <person name="Sierra-Patev S."/>
            <person name="Min B."/>
            <person name="Naranjo-Ortiz M."/>
            <person name="Looney B."/>
            <person name="Konkel Z."/>
            <person name="Slot J.C."/>
            <person name="Sakamoto Y."/>
            <person name="Steenwyk J.L."/>
            <person name="Rokas A."/>
            <person name="Carro J."/>
            <person name="Camarero S."/>
            <person name="Ferreira P."/>
            <person name="Molpeceres G."/>
            <person name="Ruiz-Duenas F.J."/>
            <person name="Serrano A."/>
            <person name="Henrissat B."/>
            <person name="Drula E."/>
            <person name="Hughes K.W."/>
            <person name="Mata J.L."/>
            <person name="Ishikawa N.K."/>
            <person name="Vargas-Isla R."/>
            <person name="Ushijima S."/>
            <person name="Smith C.A."/>
            <person name="Ahrendt S."/>
            <person name="Andreopoulos W."/>
            <person name="He G."/>
            <person name="Labutti K."/>
            <person name="Lipzen A."/>
            <person name="Ng V."/>
            <person name="Riley R."/>
            <person name="Sandor L."/>
            <person name="Barry K."/>
            <person name="Martinez A.T."/>
            <person name="Xiao Y."/>
            <person name="Gibbons J.G."/>
            <person name="Terashima K."/>
            <person name="Grigoriev I.V."/>
            <person name="Hibbett D.S."/>
        </authorList>
    </citation>
    <scope>NUCLEOTIDE SEQUENCE</scope>
    <source>
        <strain evidence="1">JLM2183</strain>
    </source>
</reference>
<proteinExistence type="predicted"/>
<evidence type="ECO:0000313" key="1">
    <source>
        <dbReference type="EMBL" id="KAJ4481103.1"/>
    </source>
</evidence>
<gene>
    <name evidence="1" type="ORF">J3R30DRAFT_3464391</name>
</gene>